<dbReference type="GO" id="GO:0016779">
    <property type="term" value="F:nucleotidyltransferase activity"/>
    <property type="evidence" value="ECO:0007669"/>
    <property type="project" value="TreeGrafter"/>
</dbReference>
<evidence type="ECO:0000313" key="2">
    <source>
        <dbReference type="EMBL" id="GMT10454.1"/>
    </source>
</evidence>
<dbReference type="AlphaFoldDB" id="A0AAV5UVU9"/>
<dbReference type="GO" id="GO:0031123">
    <property type="term" value="P:RNA 3'-end processing"/>
    <property type="evidence" value="ECO:0007669"/>
    <property type="project" value="TreeGrafter"/>
</dbReference>
<proteinExistence type="predicted"/>
<evidence type="ECO:0000259" key="1">
    <source>
        <dbReference type="Pfam" id="PF22600"/>
    </source>
</evidence>
<dbReference type="Proteomes" id="UP001432322">
    <property type="component" value="Unassembled WGS sequence"/>
</dbReference>
<dbReference type="Gene3D" id="3.30.460.10">
    <property type="entry name" value="Beta Polymerase, domain 2"/>
    <property type="match status" value="1"/>
</dbReference>
<evidence type="ECO:0000313" key="3">
    <source>
        <dbReference type="Proteomes" id="UP001432322"/>
    </source>
</evidence>
<dbReference type="EMBL" id="BTSY01000001">
    <property type="protein sequence ID" value="GMT10454.1"/>
    <property type="molecule type" value="Genomic_DNA"/>
</dbReference>
<feature type="non-terminal residue" evidence="2">
    <location>
        <position position="1"/>
    </location>
</feature>
<dbReference type="SUPFAM" id="SSF81301">
    <property type="entry name" value="Nucleotidyltransferase"/>
    <property type="match status" value="1"/>
</dbReference>
<dbReference type="InterPro" id="IPR054708">
    <property type="entry name" value="MTPAP-like_central"/>
</dbReference>
<dbReference type="Pfam" id="PF22600">
    <property type="entry name" value="MTPAP-like_central"/>
    <property type="match status" value="1"/>
</dbReference>
<accession>A0AAV5UVU9</accession>
<dbReference type="InterPro" id="IPR043519">
    <property type="entry name" value="NT_sf"/>
</dbReference>
<dbReference type="PANTHER" id="PTHR12271">
    <property type="entry name" value="POLY A POLYMERASE CID PAP -RELATED"/>
    <property type="match status" value="1"/>
</dbReference>
<name>A0AAV5UVU9_9BILA</name>
<sequence length="345" mass="39742">GMSCGILTRIRYFTLVEARRFDATKPMVSRVRKNNWNELAHLSYGKKTIEHRLKLEKAFNNIRDFLEKKKEMRVCAIGSYFVGASTPFSDLDLVLIPHNLGKEKKSGELNAGSNDAKNKRHLYAVASRLEKSGILQKKPFILSHARIPIVNARTRSGIDFDVQVGNIDTIYSSHLVKLSFQLDPRQILVYHWLRRSIEGYNLFGGKFGMFTSFHLYMLILHFAQATGILPNIMEEYSRLFDTQSNWMELEVNWREEQSRFSPLYSMEDPNSWAPLLVDQLISYYGKVDFTQVEIDAGKGELRERSTNQLLLIDPFFDQNIGVCKVNNGAAIMNAVFTKLMKNRLE</sequence>
<keyword evidence="3" id="KW-1185">Reference proteome</keyword>
<reference evidence="2" key="1">
    <citation type="submission" date="2023-10" db="EMBL/GenBank/DDBJ databases">
        <title>Genome assembly of Pristionchus species.</title>
        <authorList>
            <person name="Yoshida K."/>
            <person name="Sommer R.J."/>
        </authorList>
    </citation>
    <scope>NUCLEOTIDE SEQUENCE</scope>
    <source>
        <strain evidence="2">RS5133</strain>
    </source>
</reference>
<gene>
    <name evidence="2" type="ORF">PFISCL1PPCAC_1751</name>
</gene>
<comment type="caution">
    <text evidence="2">The sequence shown here is derived from an EMBL/GenBank/DDBJ whole genome shotgun (WGS) entry which is preliminary data.</text>
</comment>
<organism evidence="2 3">
    <name type="scientific">Pristionchus fissidentatus</name>
    <dbReference type="NCBI Taxonomy" id="1538716"/>
    <lineage>
        <taxon>Eukaryota</taxon>
        <taxon>Metazoa</taxon>
        <taxon>Ecdysozoa</taxon>
        <taxon>Nematoda</taxon>
        <taxon>Chromadorea</taxon>
        <taxon>Rhabditida</taxon>
        <taxon>Rhabditina</taxon>
        <taxon>Diplogasteromorpha</taxon>
        <taxon>Diplogasteroidea</taxon>
        <taxon>Neodiplogasteridae</taxon>
        <taxon>Pristionchus</taxon>
    </lineage>
</organism>
<dbReference type="Gene3D" id="1.10.1410.10">
    <property type="match status" value="1"/>
</dbReference>
<protein>
    <recommendedName>
        <fullName evidence="1">Poly(A) RNA polymerase mitochondrial-like central palm domain-containing protein</fullName>
    </recommendedName>
</protein>
<feature type="domain" description="Poly(A) RNA polymerase mitochondrial-like central palm" evidence="1">
    <location>
        <begin position="41"/>
        <end position="178"/>
    </location>
</feature>
<dbReference type="SUPFAM" id="SSF81631">
    <property type="entry name" value="PAP/OAS1 substrate-binding domain"/>
    <property type="match status" value="1"/>
</dbReference>
<dbReference type="PANTHER" id="PTHR12271:SF40">
    <property type="entry name" value="POLY(A) RNA POLYMERASE GLD2"/>
    <property type="match status" value="1"/>
</dbReference>